<keyword evidence="1" id="KW-0614">Plasmid</keyword>
<proteinExistence type="predicted"/>
<geneLocation type="plasmid" evidence="1">
    <name>pESBL3215-IncF</name>
</geneLocation>
<organism evidence="1">
    <name type="scientific">Escherichia coli</name>
    <dbReference type="NCBI Taxonomy" id="562"/>
    <lineage>
        <taxon>Bacteria</taxon>
        <taxon>Pseudomonadati</taxon>
        <taxon>Pseudomonadota</taxon>
        <taxon>Gammaproteobacteria</taxon>
        <taxon>Enterobacterales</taxon>
        <taxon>Enterobacteriaceae</taxon>
        <taxon>Escherichia</taxon>
    </lineage>
</organism>
<dbReference type="EMBL" id="MW390533">
    <property type="protein sequence ID" value="QQZ47421.1"/>
    <property type="molecule type" value="Genomic_DNA"/>
</dbReference>
<reference evidence="1" key="1">
    <citation type="journal article" date="2021" name="Sci. Rep.">
        <title>Antibiotic resistance plasmid composition and architecture in Escherichia coli isolates from meat.</title>
        <authorList>
            <person name="Darphorn T.S."/>
            <person name="Bel K."/>
            <person name="Koenders-van Sint Anneland B.B."/>
            <person name="Brul S."/>
            <person name="Ter Kuile B.H."/>
        </authorList>
    </citation>
    <scope>NUCLEOTIDE SEQUENCE</scope>
    <source>
        <strain evidence="1">ESBL3215</strain>
    </source>
</reference>
<protein>
    <submittedName>
        <fullName evidence="1">Uncharacterized protein</fullName>
    </submittedName>
</protein>
<name>A0A7U1HRK9_ECOLX</name>
<dbReference type="AlphaFoldDB" id="A0A7U1HRK9"/>
<accession>A0A7U1HRK9</accession>
<evidence type="ECO:0000313" key="1">
    <source>
        <dbReference type="EMBL" id="QQZ47421.1"/>
    </source>
</evidence>
<sequence>MSHVWGVSAWRNRAETVPLMHRDLKGTGASSLTLLQTSHSFMTR</sequence>